<keyword evidence="5 7" id="KW-1133">Transmembrane helix</keyword>
<dbReference type="PROSITE" id="PS00211">
    <property type="entry name" value="ABC_TRANSPORTER_1"/>
    <property type="match status" value="1"/>
</dbReference>
<dbReference type="InterPro" id="IPR003439">
    <property type="entry name" value="ABC_transporter-like_ATP-bd"/>
</dbReference>
<dbReference type="InterPro" id="IPR039421">
    <property type="entry name" value="Type_1_exporter"/>
</dbReference>
<dbReference type="PANTHER" id="PTHR43394">
    <property type="entry name" value="ATP-DEPENDENT PERMEASE MDL1, MITOCHONDRIAL"/>
    <property type="match status" value="1"/>
</dbReference>
<name>A0A7K0FP27_9SPHI</name>
<feature type="transmembrane region" description="Helical" evidence="7">
    <location>
        <begin position="21"/>
        <end position="43"/>
    </location>
</feature>
<dbReference type="PROSITE" id="PS50929">
    <property type="entry name" value="ABC_TM1F"/>
    <property type="match status" value="1"/>
</dbReference>
<evidence type="ECO:0000256" key="2">
    <source>
        <dbReference type="ARBA" id="ARBA00022692"/>
    </source>
</evidence>
<sequence>MKTYFRLLSFAKPIEKFAIPYVICTLFAVVFGTLNFGLIIPLLNTLFLDTKEQVIAPSFPEASFSFSYLIDLFNYYFKTTIITEGKIGALKFVCVVIICSNLLANLFRYLSQRIMEDLRIHTLLNLRKTVFNNVMNLHVGYFSNERKGDIISKIASDVQVVQFSVTGTLQVVFKEPLQLIAYIIALLLISVKLTLFSLLVIPVSGLIIARIVKSLKRQATESQETYGLMISYLDEALSSIKVIKAFNAIFFVTDRFDKQNLKYSKITRSMTRRQQLSSPVSEFLGICTVSGILLYGGNLIFGNASTLAPEAFVTYIAIFSQVMRPAKALTDAFSNIHSGIAAGERVLNLIDKKPEVTNKANAVVAQPFSDSIRFEDVSFGYTDKKVLDKLNFTIKKGQTVALVGPSGGGKSTISDLIPRFYDVNEGAILFDGKDIRDLKIESLRAQMGMVSQESILFNDTIFNNISFGIDEVSQEEVEAAAKIANAHNFILATENGYHTNIGDRGMKLSGGQKQRLNIARAVLRNPSILILDEATSALDTESEKLVQEAINNLMKNRTSLVIAHRLSTIQNADLILVLEAGQVVEQGTHQELIQHQGLYKKLIDMQTFEN</sequence>
<dbReference type="SUPFAM" id="SSF90123">
    <property type="entry name" value="ABC transporter transmembrane region"/>
    <property type="match status" value="1"/>
</dbReference>
<feature type="domain" description="ABC transporter" evidence="8">
    <location>
        <begin position="372"/>
        <end position="605"/>
    </location>
</feature>
<evidence type="ECO:0000256" key="6">
    <source>
        <dbReference type="ARBA" id="ARBA00023136"/>
    </source>
</evidence>
<feature type="domain" description="ABC transmembrane type-1" evidence="9">
    <location>
        <begin position="22"/>
        <end position="338"/>
    </location>
</feature>
<dbReference type="Gene3D" id="3.40.50.300">
    <property type="entry name" value="P-loop containing nucleotide triphosphate hydrolases"/>
    <property type="match status" value="1"/>
</dbReference>
<reference evidence="10 11" key="1">
    <citation type="submission" date="2019-11" db="EMBL/GenBank/DDBJ databases">
        <authorList>
            <person name="Cheng Q."/>
            <person name="Yang Z."/>
        </authorList>
    </citation>
    <scope>NUCLEOTIDE SEQUENCE [LARGE SCALE GENOMIC DNA]</scope>
    <source>
        <strain evidence="10 11">HX-22-1</strain>
    </source>
</reference>
<dbReference type="InterPro" id="IPR027417">
    <property type="entry name" value="P-loop_NTPase"/>
</dbReference>
<proteinExistence type="predicted"/>
<dbReference type="CDD" id="cd18552">
    <property type="entry name" value="ABC_6TM_MsbA_like"/>
    <property type="match status" value="1"/>
</dbReference>
<dbReference type="Pfam" id="PF00664">
    <property type="entry name" value="ABC_membrane"/>
    <property type="match status" value="1"/>
</dbReference>
<dbReference type="InterPro" id="IPR011527">
    <property type="entry name" value="ABC1_TM_dom"/>
</dbReference>
<comment type="caution">
    <text evidence="10">The sequence shown here is derived from an EMBL/GenBank/DDBJ whole genome shotgun (WGS) entry which is preliminary data.</text>
</comment>
<evidence type="ECO:0000313" key="10">
    <source>
        <dbReference type="EMBL" id="MRX47391.1"/>
    </source>
</evidence>
<dbReference type="InterPro" id="IPR017871">
    <property type="entry name" value="ABC_transporter-like_CS"/>
</dbReference>
<dbReference type="Pfam" id="PF00005">
    <property type="entry name" value="ABC_tran"/>
    <property type="match status" value="1"/>
</dbReference>
<evidence type="ECO:0000313" key="11">
    <source>
        <dbReference type="Proteomes" id="UP000462931"/>
    </source>
</evidence>
<dbReference type="CDD" id="cd03251">
    <property type="entry name" value="ABCC_MsbA"/>
    <property type="match status" value="1"/>
</dbReference>
<evidence type="ECO:0000256" key="7">
    <source>
        <dbReference type="SAM" id="Phobius"/>
    </source>
</evidence>
<dbReference type="PANTHER" id="PTHR43394:SF1">
    <property type="entry name" value="ATP-BINDING CASSETTE SUB-FAMILY B MEMBER 10, MITOCHONDRIAL"/>
    <property type="match status" value="1"/>
</dbReference>
<dbReference type="AlphaFoldDB" id="A0A7K0FP27"/>
<dbReference type="RefSeq" id="WP_154287531.1">
    <property type="nucleotide sequence ID" value="NZ_WKJI01000002.1"/>
</dbReference>
<dbReference type="InterPro" id="IPR003593">
    <property type="entry name" value="AAA+_ATPase"/>
</dbReference>
<dbReference type="GO" id="GO:0015421">
    <property type="term" value="F:ABC-type oligopeptide transporter activity"/>
    <property type="evidence" value="ECO:0007669"/>
    <property type="project" value="TreeGrafter"/>
</dbReference>
<keyword evidence="3" id="KW-0547">Nucleotide-binding</keyword>
<evidence type="ECO:0000256" key="3">
    <source>
        <dbReference type="ARBA" id="ARBA00022741"/>
    </source>
</evidence>
<dbReference type="Proteomes" id="UP000462931">
    <property type="component" value="Unassembled WGS sequence"/>
</dbReference>
<keyword evidence="11" id="KW-1185">Reference proteome</keyword>
<accession>A0A7K0FP27</accession>
<dbReference type="SMART" id="SM00382">
    <property type="entry name" value="AAA"/>
    <property type="match status" value="1"/>
</dbReference>
<dbReference type="GO" id="GO:0016887">
    <property type="term" value="F:ATP hydrolysis activity"/>
    <property type="evidence" value="ECO:0007669"/>
    <property type="project" value="InterPro"/>
</dbReference>
<evidence type="ECO:0000256" key="1">
    <source>
        <dbReference type="ARBA" id="ARBA00004651"/>
    </source>
</evidence>
<evidence type="ECO:0000259" key="8">
    <source>
        <dbReference type="PROSITE" id="PS50893"/>
    </source>
</evidence>
<keyword evidence="6 7" id="KW-0472">Membrane</keyword>
<comment type="subcellular location">
    <subcellularLocation>
        <location evidence="1">Cell membrane</location>
        <topology evidence="1">Multi-pass membrane protein</topology>
    </subcellularLocation>
</comment>
<dbReference type="PROSITE" id="PS50893">
    <property type="entry name" value="ABC_TRANSPORTER_2"/>
    <property type="match status" value="1"/>
</dbReference>
<protein>
    <submittedName>
        <fullName evidence="10">ATP-binding cassette domain-containing protein</fullName>
    </submittedName>
</protein>
<evidence type="ECO:0000256" key="4">
    <source>
        <dbReference type="ARBA" id="ARBA00022840"/>
    </source>
</evidence>
<feature type="transmembrane region" description="Helical" evidence="7">
    <location>
        <begin position="89"/>
        <end position="110"/>
    </location>
</feature>
<keyword evidence="2 7" id="KW-0812">Transmembrane</keyword>
<gene>
    <name evidence="10" type="ORF">GJJ64_09345</name>
</gene>
<dbReference type="GO" id="GO:0005886">
    <property type="term" value="C:plasma membrane"/>
    <property type="evidence" value="ECO:0007669"/>
    <property type="project" value="UniProtKB-SubCell"/>
</dbReference>
<dbReference type="FunFam" id="3.40.50.300:FF:000218">
    <property type="entry name" value="Multidrug ABC transporter ATP-binding protein"/>
    <property type="match status" value="1"/>
</dbReference>
<evidence type="ECO:0000259" key="9">
    <source>
        <dbReference type="PROSITE" id="PS50929"/>
    </source>
</evidence>
<dbReference type="InterPro" id="IPR036640">
    <property type="entry name" value="ABC1_TM_sf"/>
</dbReference>
<keyword evidence="4 10" id="KW-0067">ATP-binding</keyword>
<evidence type="ECO:0000256" key="5">
    <source>
        <dbReference type="ARBA" id="ARBA00022989"/>
    </source>
</evidence>
<dbReference type="EMBL" id="WKJI01000002">
    <property type="protein sequence ID" value="MRX47391.1"/>
    <property type="molecule type" value="Genomic_DNA"/>
</dbReference>
<feature type="transmembrane region" description="Helical" evidence="7">
    <location>
        <begin position="280"/>
        <end position="301"/>
    </location>
</feature>
<dbReference type="Gene3D" id="1.20.1560.10">
    <property type="entry name" value="ABC transporter type 1, transmembrane domain"/>
    <property type="match status" value="1"/>
</dbReference>
<feature type="transmembrane region" description="Helical" evidence="7">
    <location>
        <begin position="55"/>
        <end position="77"/>
    </location>
</feature>
<organism evidence="10 11">
    <name type="scientific">Pedobacter puniceum</name>
    <dbReference type="NCBI Taxonomy" id="2666136"/>
    <lineage>
        <taxon>Bacteria</taxon>
        <taxon>Pseudomonadati</taxon>
        <taxon>Bacteroidota</taxon>
        <taxon>Sphingobacteriia</taxon>
        <taxon>Sphingobacteriales</taxon>
        <taxon>Sphingobacteriaceae</taxon>
        <taxon>Pedobacter</taxon>
    </lineage>
</organism>
<dbReference type="SUPFAM" id="SSF52540">
    <property type="entry name" value="P-loop containing nucleoside triphosphate hydrolases"/>
    <property type="match status" value="1"/>
</dbReference>
<feature type="transmembrane region" description="Helical" evidence="7">
    <location>
        <begin position="179"/>
        <end position="208"/>
    </location>
</feature>
<dbReference type="GO" id="GO:0005524">
    <property type="term" value="F:ATP binding"/>
    <property type="evidence" value="ECO:0007669"/>
    <property type="project" value="UniProtKB-KW"/>
</dbReference>